<name>A0A835GGZ3_SPOEX</name>
<gene>
    <name evidence="2" type="ORF">HW555_006487</name>
</gene>
<comment type="caution">
    <text evidence="2">The sequence shown here is derived from an EMBL/GenBank/DDBJ whole genome shotgun (WGS) entry which is preliminary data.</text>
</comment>
<proteinExistence type="predicted"/>
<organism evidence="2 3">
    <name type="scientific">Spodoptera exigua</name>
    <name type="common">Beet armyworm</name>
    <name type="synonym">Noctua fulgens</name>
    <dbReference type="NCBI Taxonomy" id="7107"/>
    <lineage>
        <taxon>Eukaryota</taxon>
        <taxon>Metazoa</taxon>
        <taxon>Ecdysozoa</taxon>
        <taxon>Arthropoda</taxon>
        <taxon>Hexapoda</taxon>
        <taxon>Insecta</taxon>
        <taxon>Pterygota</taxon>
        <taxon>Neoptera</taxon>
        <taxon>Endopterygota</taxon>
        <taxon>Lepidoptera</taxon>
        <taxon>Glossata</taxon>
        <taxon>Ditrysia</taxon>
        <taxon>Noctuoidea</taxon>
        <taxon>Noctuidae</taxon>
        <taxon>Amphipyrinae</taxon>
        <taxon>Spodoptera</taxon>
    </lineage>
</organism>
<feature type="region of interest" description="Disordered" evidence="1">
    <location>
        <begin position="101"/>
        <end position="135"/>
    </location>
</feature>
<dbReference type="Proteomes" id="UP000648187">
    <property type="component" value="Unassembled WGS sequence"/>
</dbReference>
<feature type="compositionally biased region" description="Basic and acidic residues" evidence="1">
    <location>
        <begin position="119"/>
        <end position="133"/>
    </location>
</feature>
<evidence type="ECO:0000256" key="1">
    <source>
        <dbReference type="SAM" id="MobiDB-lite"/>
    </source>
</evidence>
<dbReference type="EMBL" id="JACKWZ010000097">
    <property type="protein sequence ID" value="KAF9416075.1"/>
    <property type="molecule type" value="Genomic_DNA"/>
</dbReference>
<protein>
    <submittedName>
        <fullName evidence="2">Uncharacterized protein</fullName>
    </submittedName>
</protein>
<feature type="region of interest" description="Disordered" evidence="1">
    <location>
        <begin position="1"/>
        <end position="49"/>
    </location>
</feature>
<evidence type="ECO:0000313" key="3">
    <source>
        <dbReference type="Proteomes" id="UP000648187"/>
    </source>
</evidence>
<accession>A0A835GGZ3</accession>
<feature type="compositionally biased region" description="Basic and acidic residues" evidence="1">
    <location>
        <begin position="1"/>
        <end position="16"/>
    </location>
</feature>
<reference evidence="2" key="1">
    <citation type="submission" date="2020-08" db="EMBL/GenBank/DDBJ databases">
        <title>Spodoptera exigua strain:BAW_Kor-Di-RS1 Genome sequencing and assembly.</title>
        <authorList>
            <person name="Kim J."/>
            <person name="Nam H.Y."/>
            <person name="Kwon M."/>
            <person name="Choi J.H."/>
            <person name="Cho S.R."/>
            <person name="Kim G.-H."/>
        </authorList>
    </citation>
    <scope>NUCLEOTIDE SEQUENCE</scope>
    <source>
        <strain evidence="2">BAW_Kor-Di-RS1</strain>
        <tissue evidence="2">Whole-body</tissue>
    </source>
</reference>
<keyword evidence="3" id="KW-1185">Reference proteome</keyword>
<dbReference type="AlphaFoldDB" id="A0A835GGZ3"/>
<sequence>MEKKRDSFFMKMKRDQGQTVQKNQKEIKENTNKRQEEFDKNRKGLEVKSEKKPFDKKAYRLKKYSKKYKLEQWEEQRKKRLLREYRKDIKNDPTVGSYKAKTFDEDVTDGSQTAGKYVRHPDLLEKENVEETKQSPTVTKAWEPFCCLVLDSDRLIVDFRPSMTSVG</sequence>
<feature type="compositionally biased region" description="Basic and acidic residues" evidence="1">
    <location>
        <begin position="23"/>
        <end position="49"/>
    </location>
</feature>
<evidence type="ECO:0000313" key="2">
    <source>
        <dbReference type="EMBL" id="KAF9416075.1"/>
    </source>
</evidence>